<evidence type="ECO:0000313" key="2">
    <source>
        <dbReference type="Proteomes" id="UP001233172"/>
    </source>
</evidence>
<accession>A0AAD8BK20</accession>
<reference evidence="1" key="1">
    <citation type="journal article" date="2023" name="PLoS Negl. Trop. Dis.">
        <title>A genome sequence for Biomphalaria pfeifferi, the major vector snail for the human-infecting parasite Schistosoma mansoni.</title>
        <authorList>
            <person name="Bu L."/>
            <person name="Lu L."/>
            <person name="Laidemitt M.R."/>
            <person name="Zhang S.M."/>
            <person name="Mutuku M."/>
            <person name="Mkoji G."/>
            <person name="Steinauer M."/>
            <person name="Loker E.S."/>
        </authorList>
    </citation>
    <scope>NUCLEOTIDE SEQUENCE</scope>
    <source>
        <strain evidence="1">KasaAsao</strain>
    </source>
</reference>
<reference evidence="1" key="2">
    <citation type="submission" date="2023-04" db="EMBL/GenBank/DDBJ databases">
        <authorList>
            <person name="Bu L."/>
            <person name="Lu L."/>
            <person name="Laidemitt M.R."/>
            <person name="Zhang S.M."/>
            <person name="Mutuku M."/>
            <person name="Mkoji G."/>
            <person name="Steinauer M."/>
            <person name="Loker E.S."/>
        </authorList>
    </citation>
    <scope>NUCLEOTIDE SEQUENCE</scope>
    <source>
        <strain evidence="1">KasaAsao</strain>
        <tissue evidence="1">Whole Snail</tissue>
    </source>
</reference>
<comment type="caution">
    <text evidence="1">The sequence shown here is derived from an EMBL/GenBank/DDBJ whole genome shotgun (WGS) entry which is preliminary data.</text>
</comment>
<organism evidence="1 2">
    <name type="scientific">Biomphalaria pfeifferi</name>
    <name type="common">Bloodfluke planorb</name>
    <name type="synonym">Freshwater snail</name>
    <dbReference type="NCBI Taxonomy" id="112525"/>
    <lineage>
        <taxon>Eukaryota</taxon>
        <taxon>Metazoa</taxon>
        <taxon>Spiralia</taxon>
        <taxon>Lophotrochozoa</taxon>
        <taxon>Mollusca</taxon>
        <taxon>Gastropoda</taxon>
        <taxon>Heterobranchia</taxon>
        <taxon>Euthyneura</taxon>
        <taxon>Panpulmonata</taxon>
        <taxon>Hygrophila</taxon>
        <taxon>Lymnaeoidea</taxon>
        <taxon>Planorbidae</taxon>
        <taxon>Biomphalaria</taxon>
    </lineage>
</organism>
<sequence>VPPVEYEADFRKKQTKKIDTGKSTRLDLNVTQDLSIVETVGNTTKKPRDNGGER</sequence>
<keyword evidence="2" id="KW-1185">Reference proteome</keyword>
<dbReference type="Proteomes" id="UP001233172">
    <property type="component" value="Unassembled WGS sequence"/>
</dbReference>
<feature type="non-terminal residue" evidence="1">
    <location>
        <position position="54"/>
    </location>
</feature>
<evidence type="ECO:0000313" key="1">
    <source>
        <dbReference type="EMBL" id="KAK0055741.1"/>
    </source>
</evidence>
<feature type="non-terminal residue" evidence="1">
    <location>
        <position position="1"/>
    </location>
</feature>
<dbReference type="EMBL" id="JASAOG010000067">
    <property type="protein sequence ID" value="KAK0055741.1"/>
    <property type="molecule type" value="Genomic_DNA"/>
</dbReference>
<proteinExistence type="predicted"/>
<dbReference type="AlphaFoldDB" id="A0AAD8BK20"/>
<gene>
    <name evidence="1" type="ORF">Bpfe_014807</name>
</gene>
<protein>
    <submittedName>
        <fullName evidence="1">Uncharacterized protein</fullName>
    </submittedName>
</protein>
<name>A0AAD8BK20_BIOPF</name>